<dbReference type="EMBL" id="LCWV01000021">
    <property type="protein sequence ID" value="PWI66976.1"/>
    <property type="molecule type" value="Genomic_DNA"/>
</dbReference>
<evidence type="ECO:0000313" key="3">
    <source>
        <dbReference type="Proteomes" id="UP000245956"/>
    </source>
</evidence>
<feature type="compositionally biased region" description="Polar residues" evidence="1">
    <location>
        <begin position="8"/>
        <end position="22"/>
    </location>
</feature>
<accession>A0A2U3DXL1</accession>
<name>A0A2U3DXL1_PURLI</name>
<dbReference type="Proteomes" id="UP000245956">
    <property type="component" value="Unassembled WGS sequence"/>
</dbReference>
<feature type="region of interest" description="Disordered" evidence="1">
    <location>
        <begin position="1"/>
        <end position="58"/>
    </location>
</feature>
<evidence type="ECO:0000256" key="1">
    <source>
        <dbReference type="SAM" id="MobiDB-lite"/>
    </source>
</evidence>
<evidence type="ECO:0000313" key="2">
    <source>
        <dbReference type="EMBL" id="PWI66976.1"/>
    </source>
</evidence>
<reference evidence="2 3" key="1">
    <citation type="journal article" date="2016" name="Front. Microbiol.">
        <title>Genome and transcriptome sequences reveal the specific parasitism of the nematophagous Purpureocillium lilacinum 36-1.</title>
        <authorList>
            <person name="Xie J."/>
            <person name="Li S."/>
            <person name="Mo C."/>
            <person name="Xiao X."/>
            <person name="Peng D."/>
            <person name="Wang G."/>
            <person name="Xiao Y."/>
        </authorList>
    </citation>
    <scope>NUCLEOTIDE SEQUENCE [LARGE SCALE GENOMIC DNA]</scope>
    <source>
        <strain evidence="2 3">36-1</strain>
    </source>
</reference>
<sequence length="118" mass="12607">MFRLGSDATMSGNAQPPTQESLFTPLMKSNLPGYGGQQEPGKPPPTNPDPLKSAGLDSMAASQTADSCRVLGRVIGSYFCIFQPQPGGLAVPLVAKTQSRLLCSWLEFHLRSGSREAR</sequence>
<dbReference type="AlphaFoldDB" id="A0A2U3DXL1"/>
<comment type="caution">
    <text evidence="2">The sequence shown here is derived from an EMBL/GenBank/DDBJ whole genome shotgun (WGS) entry which is preliminary data.</text>
</comment>
<organism evidence="2 3">
    <name type="scientific">Purpureocillium lilacinum</name>
    <name type="common">Paecilomyces lilacinus</name>
    <dbReference type="NCBI Taxonomy" id="33203"/>
    <lineage>
        <taxon>Eukaryota</taxon>
        <taxon>Fungi</taxon>
        <taxon>Dikarya</taxon>
        <taxon>Ascomycota</taxon>
        <taxon>Pezizomycotina</taxon>
        <taxon>Sordariomycetes</taxon>
        <taxon>Hypocreomycetidae</taxon>
        <taxon>Hypocreales</taxon>
        <taxon>Ophiocordycipitaceae</taxon>
        <taxon>Purpureocillium</taxon>
    </lineage>
</organism>
<proteinExistence type="predicted"/>
<protein>
    <submittedName>
        <fullName evidence="2">Uncharacterized protein</fullName>
    </submittedName>
</protein>
<gene>
    <name evidence="2" type="ORF">PCL_04482</name>
</gene>